<protein>
    <recommendedName>
        <fullName evidence="3">Extracellular repeat protein, HAF family</fullName>
    </recommendedName>
</protein>
<accession>A0A919K5K6</accession>
<proteinExistence type="predicted"/>
<dbReference type="NCBIfam" id="TIGR02913">
    <property type="entry name" value="HAF_rpt"/>
    <property type="match status" value="1"/>
</dbReference>
<gene>
    <name evidence="1" type="ORF">Ari01nite_72020</name>
</gene>
<keyword evidence="2" id="KW-1185">Reference proteome</keyword>
<dbReference type="RefSeq" id="WP_203786712.1">
    <property type="nucleotide sequence ID" value="NZ_BOMV01000076.1"/>
</dbReference>
<evidence type="ECO:0000313" key="2">
    <source>
        <dbReference type="Proteomes" id="UP000636960"/>
    </source>
</evidence>
<dbReference type="EMBL" id="BOMV01000076">
    <property type="protein sequence ID" value="GIE99737.1"/>
    <property type="molecule type" value="Genomic_DNA"/>
</dbReference>
<sequence>MGREPGTLGGATGVAVAVNDRDEVAGTSSTATGGQHAFRWSRGRMTGLAPLPGFQFSEAADINEHGWVVGTSYGTDGWRATLWRNGHPINLTTRNLRASDLLTDLNNRAHIAGFRDARPVLFRLPQRGPTAQKLACPSWQVASWKNWSSLTPRRCACGWPNTTPVRPECGSR</sequence>
<dbReference type="AlphaFoldDB" id="A0A919K5K6"/>
<evidence type="ECO:0000313" key="1">
    <source>
        <dbReference type="EMBL" id="GIE99737.1"/>
    </source>
</evidence>
<evidence type="ECO:0008006" key="3">
    <source>
        <dbReference type="Google" id="ProtNLM"/>
    </source>
</evidence>
<organism evidence="1 2">
    <name type="scientific">Paractinoplanes rishiriensis</name>
    <dbReference type="NCBI Taxonomy" id="1050105"/>
    <lineage>
        <taxon>Bacteria</taxon>
        <taxon>Bacillati</taxon>
        <taxon>Actinomycetota</taxon>
        <taxon>Actinomycetes</taxon>
        <taxon>Micromonosporales</taxon>
        <taxon>Micromonosporaceae</taxon>
        <taxon>Paractinoplanes</taxon>
    </lineage>
</organism>
<dbReference type="Proteomes" id="UP000636960">
    <property type="component" value="Unassembled WGS sequence"/>
</dbReference>
<comment type="caution">
    <text evidence="1">The sequence shown here is derived from an EMBL/GenBank/DDBJ whole genome shotgun (WGS) entry which is preliminary data.</text>
</comment>
<name>A0A919K5K6_9ACTN</name>
<reference evidence="1" key="1">
    <citation type="submission" date="2021-01" db="EMBL/GenBank/DDBJ databases">
        <title>Whole genome shotgun sequence of Actinoplanes rishiriensis NBRC 108556.</title>
        <authorList>
            <person name="Komaki H."/>
            <person name="Tamura T."/>
        </authorList>
    </citation>
    <scope>NUCLEOTIDE SEQUENCE</scope>
    <source>
        <strain evidence="1">NBRC 108556</strain>
    </source>
</reference>
<dbReference type="InterPro" id="IPR014262">
    <property type="entry name" value="HAF_rpt"/>
</dbReference>